<gene>
    <name evidence="1" type="ORF">NIG5292_02215</name>
</gene>
<dbReference type="AlphaFoldDB" id="A0A0U1NN71"/>
<dbReference type="RefSeq" id="WP_053084897.1">
    <property type="nucleotide sequence ID" value="NZ_CVPC01000013.1"/>
</dbReference>
<evidence type="ECO:0000313" key="2">
    <source>
        <dbReference type="Proteomes" id="UP000048949"/>
    </source>
</evidence>
<protein>
    <recommendedName>
        <fullName evidence="3">LPP20 lipoprotein</fullName>
    </recommendedName>
</protein>
<proteinExistence type="predicted"/>
<evidence type="ECO:0008006" key="3">
    <source>
        <dbReference type="Google" id="ProtNLM"/>
    </source>
</evidence>
<organism evidence="1 2">
    <name type="scientific">Nereida ignava</name>
    <dbReference type="NCBI Taxonomy" id="282199"/>
    <lineage>
        <taxon>Bacteria</taxon>
        <taxon>Pseudomonadati</taxon>
        <taxon>Pseudomonadota</taxon>
        <taxon>Alphaproteobacteria</taxon>
        <taxon>Rhodobacterales</taxon>
        <taxon>Roseobacteraceae</taxon>
        <taxon>Nereida</taxon>
    </lineage>
</organism>
<keyword evidence="2" id="KW-1185">Reference proteome</keyword>
<evidence type="ECO:0000313" key="1">
    <source>
        <dbReference type="EMBL" id="CRK76158.1"/>
    </source>
</evidence>
<sequence>MSCKFYTSSTLSLRKAMLAGTAGLVLSGCEMTVADMFAPAPAKSHQQLTSEAQAQQLTHTKQVLDVSTVKTAPTPTIGAIGYSVISSQPGKTLNQRRLMAIRAARMDAMRTLAEQIHGLTIEGETQLSEAVLQSDTLRASVSGAIRGARTVKIEPRGTDTYAVQLEMDRMTINQIFKAYRRR</sequence>
<name>A0A0U1NN71_9RHOB</name>
<dbReference type="Proteomes" id="UP000048949">
    <property type="component" value="Unassembled WGS sequence"/>
</dbReference>
<dbReference type="EMBL" id="CVQV01000013">
    <property type="protein sequence ID" value="CRK76158.1"/>
    <property type="molecule type" value="Genomic_DNA"/>
</dbReference>
<dbReference type="InterPro" id="IPR007293">
    <property type="entry name" value="FlgP"/>
</dbReference>
<reference evidence="1 2" key="1">
    <citation type="submission" date="2015-04" db="EMBL/GenBank/DDBJ databases">
        <authorList>
            <person name="Syromyatnikov M.Y."/>
            <person name="Popov V.N."/>
        </authorList>
    </citation>
    <scope>NUCLEOTIDE SEQUENCE [LARGE SCALE GENOMIC DNA]</scope>
    <source>
        <strain evidence="1 2">CECT 5292</strain>
    </source>
</reference>
<accession>A0A0U1NN71</accession>
<dbReference type="PIRSF" id="PIRSF028687">
    <property type="entry name" value="UCP028687"/>
    <property type="match status" value="1"/>
</dbReference>
<dbReference type="STRING" id="282199.GCA_001049735_02214"/>
<dbReference type="PROSITE" id="PS51257">
    <property type="entry name" value="PROKAR_LIPOPROTEIN"/>
    <property type="match status" value="1"/>
</dbReference>